<gene>
    <name evidence="2" type="ORF">EPZ47_21100</name>
</gene>
<evidence type="ECO:0000313" key="3">
    <source>
        <dbReference type="Proteomes" id="UP000296468"/>
    </source>
</evidence>
<dbReference type="EMBL" id="CP035088">
    <property type="protein sequence ID" value="QBZ91096.1"/>
    <property type="molecule type" value="Genomic_DNA"/>
</dbReference>
<dbReference type="Proteomes" id="UP000296468">
    <property type="component" value="Chromosome"/>
</dbReference>
<dbReference type="AlphaFoldDB" id="A0A4P7PK95"/>
<accession>A0A4P7PK95</accession>
<organism evidence="2 3">
    <name type="scientific">Pseudomonas viciae</name>
    <dbReference type="NCBI Taxonomy" id="2505979"/>
    <lineage>
        <taxon>Bacteria</taxon>
        <taxon>Pseudomonadati</taxon>
        <taxon>Pseudomonadota</taxon>
        <taxon>Gammaproteobacteria</taxon>
        <taxon>Pseudomonadales</taxon>
        <taxon>Pseudomonadaceae</taxon>
        <taxon>Pseudomonas</taxon>
    </lineage>
</organism>
<dbReference type="KEGG" id="pvk:EPZ47_21100"/>
<evidence type="ECO:0000256" key="1">
    <source>
        <dbReference type="SAM" id="MobiDB-lite"/>
    </source>
</evidence>
<evidence type="ECO:0000313" key="2">
    <source>
        <dbReference type="EMBL" id="QBZ91096.1"/>
    </source>
</evidence>
<feature type="region of interest" description="Disordered" evidence="1">
    <location>
        <begin position="35"/>
        <end position="80"/>
    </location>
</feature>
<name>A0A4P7PK95_9PSED</name>
<reference evidence="2 3" key="1">
    <citation type="journal article" date="2019" name="Front. Microbiol.">
        <title>In silico and Genetic Analyses of Cyclic Lipopeptide Synthetic Gene Clusters in Pseudomonas sp. 11K1.</title>
        <authorList>
            <person name="Zhao H."/>
            <person name="Liu Y.P."/>
            <person name="Zhang L.Q."/>
        </authorList>
    </citation>
    <scope>NUCLEOTIDE SEQUENCE [LARGE SCALE GENOMIC DNA]</scope>
    <source>
        <strain evidence="2 3">11K1</strain>
    </source>
</reference>
<protein>
    <submittedName>
        <fullName evidence="2">Uncharacterized protein</fullName>
    </submittedName>
</protein>
<proteinExistence type="predicted"/>
<sequence>MLAIQAPRFQRDRVVFIAGKPCSHKTLVRRFFSNPNPHALSCPPSKNHSPQDPPHESRPHRTHQQNQLRLPGRCGHCENR</sequence>